<protein>
    <recommendedName>
        <fullName evidence="12">Rhodanese domain-containing protein</fullName>
    </recommendedName>
</protein>
<keyword evidence="3" id="KW-0444">Lipid biosynthesis</keyword>
<feature type="domain" description="Rhodanese" evidence="12">
    <location>
        <begin position="233"/>
        <end position="252"/>
    </location>
</feature>
<dbReference type="PROSITE" id="PS50206">
    <property type="entry name" value="RHODANESE_3"/>
    <property type="match status" value="1"/>
</dbReference>
<evidence type="ECO:0000256" key="3">
    <source>
        <dbReference type="ARBA" id="ARBA00022516"/>
    </source>
</evidence>
<comment type="similarity">
    <text evidence="2">Belongs to the diacylglycerol acyltransferase family.</text>
</comment>
<evidence type="ECO:0000256" key="11">
    <source>
        <dbReference type="SAM" id="Phobius"/>
    </source>
</evidence>
<reference evidence="13 14" key="1">
    <citation type="submission" date="2024-10" db="EMBL/GenBank/DDBJ databases">
        <title>Updated reference genomes for cyclostephanoid diatoms.</title>
        <authorList>
            <person name="Roberts W.R."/>
            <person name="Alverson A.J."/>
        </authorList>
    </citation>
    <scope>NUCLEOTIDE SEQUENCE [LARGE SCALE GENOMIC DNA]</scope>
    <source>
        <strain evidence="13 14">AJA228-03</strain>
    </source>
</reference>
<evidence type="ECO:0000256" key="6">
    <source>
        <dbReference type="ARBA" id="ARBA00022824"/>
    </source>
</evidence>
<evidence type="ECO:0000256" key="8">
    <source>
        <dbReference type="ARBA" id="ARBA00023098"/>
    </source>
</evidence>
<comment type="caution">
    <text evidence="13">The sequence shown here is derived from an EMBL/GenBank/DDBJ whole genome shotgun (WGS) entry which is preliminary data.</text>
</comment>
<evidence type="ECO:0000256" key="2">
    <source>
        <dbReference type="ARBA" id="ARBA00005420"/>
    </source>
</evidence>
<sequence length="288" mass="32392">MEGVTLWLGWNGFILLLILYAIFLANKWQRVVIVGLMTFSSVLPVNFPGKLGYRMGSWLMSQAEKYFGLKTVIEDEDDLIRHSEHGKALIFAFNPHDMLPYSIFVFSPSLRRLPGKIGEDGCALMTSAIFKIPFIRHVYSWVGGESVDRQTFLGRLHNGRSLAFSPSNQSWPEVILHISLVLLAITSIRQGGVQEVLMLNPDMHHEVLLYLKNRKGFIKLALTTGSPVVPVFAFNLDGSYRYWLPRGPLVEKISRAIGFAPLVFIGRWGVPFGIPIPRKSHVVIGQGM</sequence>
<feature type="transmembrane region" description="Helical" evidence="11">
    <location>
        <begin position="31"/>
        <end position="49"/>
    </location>
</feature>
<accession>A0ABD3SQU5</accession>
<dbReference type="EMBL" id="JALLPB020000017">
    <property type="protein sequence ID" value="KAL3826653.1"/>
    <property type="molecule type" value="Genomic_DNA"/>
</dbReference>
<evidence type="ECO:0000256" key="5">
    <source>
        <dbReference type="ARBA" id="ARBA00022692"/>
    </source>
</evidence>
<evidence type="ECO:0000256" key="4">
    <source>
        <dbReference type="ARBA" id="ARBA00022679"/>
    </source>
</evidence>
<gene>
    <name evidence="13" type="ORF">ACHAXA_009094</name>
</gene>
<feature type="transmembrane region" description="Helical" evidence="11">
    <location>
        <begin position="6"/>
        <end position="24"/>
    </location>
</feature>
<evidence type="ECO:0000256" key="9">
    <source>
        <dbReference type="ARBA" id="ARBA00023136"/>
    </source>
</evidence>
<keyword evidence="14" id="KW-1185">Reference proteome</keyword>
<organism evidence="13 14">
    <name type="scientific">Cyclostephanos tholiformis</name>
    <dbReference type="NCBI Taxonomy" id="382380"/>
    <lineage>
        <taxon>Eukaryota</taxon>
        <taxon>Sar</taxon>
        <taxon>Stramenopiles</taxon>
        <taxon>Ochrophyta</taxon>
        <taxon>Bacillariophyta</taxon>
        <taxon>Coscinodiscophyceae</taxon>
        <taxon>Thalassiosirophycidae</taxon>
        <taxon>Stephanodiscales</taxon>
        <taxon>Stephanodiscaceae</taxon>
        <taxon>Cyclostephanos</taxon>
    </lineage>
</organism>
<keyword evidence="7 11" id="KW-1133">Transmembrane helix</keyword>
<keyword evidence="9 11" id="KW-0472">Membrane</keyword>
<keyword evidence="5 11" id="KW-0812">Transmembrane</keyword>
<dbReference type="GO" id="GO:0006629">
    <property type="term" value="P:lipid metabolic process"/>
    <property type="evidence" value="ECO:0007669"/>
    <property type="project" value="UniProtKB-KW"/>
</dbReference>
<keyword evidence="10" id="KW-0012">Acyltransferase</keyword>
<dbReference type="PANTHER" id="PTHR12317">
    <property type="entry name" value="DIACYLGLYCEROL O-ACYLTRANSFERASE"/>
    <property type="match status" value="1"/>
</dbReference>
<keyword evidence="4" id="KW-0808">Transferase</keyword>
<keyword evidence="6" id="KW-0256">Endoplasmic reticulum</keyword>
<dbReference type="Proteomes" id="UP001530377">
    <property type="component" value="Unassembled WGS sequence"/>
</dbReference>
<evidence type="ECO:0000313" key="14">
    <source>
        <dbReference type="Proteomes" id="UP001530377"/>
    </source>
</evidence>
<dbReference type="PANTHER" id="PTHR12317:SF63">
    <property type="entry name" value="DIACYLGLYCEROL O-ACYLTRANSFERASE 2"/>
    <property type="match status" value="1"/>
</dbReference>
<comment type="subcellular location">
    <subcellularLocation>
        <location evidence="1">Endoplasmic reticulum membrane</location>
        <topology evidence="1">Multi-pass membrane protein</topology>
    </subcellularLocation>
</comment>
<evidence type="ECO:0000256" key="1">
    <source>
        <dbReference type="ARBA" id="ARBA00004477"/>
    </source>
</evidence>
<proteinExistence type="inferred from homology"/>
<name>A0ABD3SQU5_9STRA</name>
<keyword evidence="8" id="KW-0443">Lipid metabolism</keyword>
<dbReference type="InterPro" id="IPR007130">
    <property type="entry name" value="DAGAT"/>
</dbReference>
<dbReference type="GO" id="GO:0016746">
    <property type="term" value="F:acyltransferase activity"/>
    <property type="evidence" value="ECO:0007669"/>
    <property type="project" value="UniProtKB-KW"/>
</dbReference>
<evidence type="ECO:0000256" key="7">
    <source>
        <dbReference type="ARBA" id="ARBA00022989"/>
    </source>
</evidence>
<dbReference type="InterPro" id="IPR001763">
    <property type="entry name" value="Rhodanese-like_dom"/>
</dbReference>
<dbReference type="GO" id="GO:0005789">
    <property type="term" value="C:endoplasmic reticulum membrane"/>
    <property type="evidence" value="ECO:0007669"/>
    <property type="project" value="UniProtKB-SubCell"/>
</dbReference>
<dbReference type="AlphaFoldDB" id="A0ABD3SQU5"/>
<dbReference type="Pfam" id="PF03982">
    <property type="entry name" value="DAGAT"/>
    <property type="match status" value="1"/>
</dbReference>
<evidence type="ECO:0000313" key="13">
    <source>
        <dbReference type="EMBL" id="KAL3826653.1"/>
    </source>
</evidence>
<evidence type="ECO:0000259" key="12">
    <source>
        <dbReference type="PROSITE" id="PS50206"/>
    </source>
</evidence>
<evidence type="ECO:0000256" key="10">
    <source>
        <dbReference type="ARBA" id="ARBA00023315"/>
    </source>
</evidence>